<evidence type="ECO:0000256" key="2">
    <source>
        <dbReference type="SAM" id="Phobius"/>
    </source>
</evidence>
<dbReference type="GeneID" id="39989709"/>
<dbReference type="Proteomes" id="UP000192257">
    <property type="component" value="Unassembled WGS sequence"/>
</dbReference>
<proteinExistence type="predicted"/>
<dbReference type="OrthoDB" id="251802at2759"/>
<feature type="transmembrane region" description="Helical" evidence="2">
    <location>
        <begin position="176"/>
        <end position="196"/>
    </location>
</feature>
<dbReference type="RefSeq" id="XP_028878726.1">
    <property type="nucleotide sequence ID" value="XM_029029929.1"/>
</dbReference>
<feature type="region of interest" description="Disordered" evidence="1">
    <location>
        <begin position="64"/>
        <end position="101"/>
    </location>
</feature>
<organism evidence="3 4">
    <name type="scientific">Trypanosoma theileri</name>
    <dbReference type="NCBI Taxonomy" id="67003"/>
    <lineage>
        <taxon>Eukaryota</taxon>
        <taxon>Discoba</taxon>
        <taxon>Euglenozoa</taxon>
        <taxon>Kinetoplastea</taxon>
        <taxon>Metakinetoplastina</taxon>
        <taxon>Trypanosomatida</taxon>
        <taxon>Trypanosomatidae</taxon>
        <taxon>Trypanosoma</taxon>
    </lineage>
</organism>
<dbReference type="EMBL" id="NBCO01000042">
    <property type="protein sequence ID" value="ORC84660.1"/>
    <property type="molecule type" value="Genomic_DNA"/>
</dbReference>
<evidence type="ECO:0000313" key="3">
    <source>
        <dbReference type="EMBL" id="ORC84660.1"/>
    </source>
</evidence>
<protein>
    <submittedName>
        <fullName evidence="3">Uncharacterized protein</fullName>
    </submittedName>
</protein>
<keyword evidence="2" id="KW-0812">Transmembrane</keyword>
<evidence type="ECO:0000313" key="4">
    <source>
        <dbReference type="Proteomes" id="UP000192257"/>
    </source>
</evidence>
<gene>
    <name evidence="3" type="ORF">TM35_000421180</name>
</gene>
<feature type="transmembrane region" description="Helical" evidence="2">
    <location>
        <begin position="294"/>
        <end position="325"/>
    </location>
</feature>
<reference evidence="3 4" key="1">
    <citation type="submission" date="2017-03" db="EMBL/GenBank/DDBJ databases">
        <title>An alternative strategy for trypanosome survival in the mammalian bloodstream revealed through genome and transcriptome analysis of the ubiquitous bovine parasite Trypanosoma (Megatrypanum) theileri.</title>
        <authorList>
            <person name="Kelly S."/>
            <person name="Ivens A."/>
            <person name="Mott A."/>
            <person name="O'Neill E."/>
            <person name="Emms D."/>
            <person name="Macleod O."/>
            <person name="Voorheis P."/>
            <person name="Matthews J."/>
            <person name="Matthews K."/>
            <person name="Carrington M."/>
        </authorList>
    </citation>
    <scope>NUCLEOTIDE SEQUENCE [LARGE SCALE GENOMIC DNA]</scope>
    <source>
        <strain evidence="3">Edinburgh</strain>
    </source>
</reference>
<feature type="transmembrane region" description="Helical" evidence="2">
    <location>
        <begin position="262"/>
        <end position="282"/>
    </location>
</feature>
<sequence length="335" mass="37623">MDSIHLQYLWMFLYNTTAAKCALGTALIVATLWAFLIKPLLQHYYPCRSVPQLEVVGHRIYTQRPPLTPTKSSTSKKTTPTKNTPRRKSPSPQRGRNSLKAEAKHVISILDSAKKGKAEYQQVGGSPVTRRYVTPAPNVTDEALASLFHSPEFVRWYELHRYALLQRVRVRSAQDLWMSIATLLVLLFGMFLLPFFSFRNEDATLWVLLQQRYSSKSGNTSRVGNHNNNNNHNHNNNHINHSRFKPEVQDNAFPVFFPELCVYVEGLLLLVAVLTLLTTAFMPPTAAHTATTALVAFLVLFCEAALVQRVAVGAGFAALLAVVAWRVRSVCGMCE</sequence>
<comment type="caution">
    <text evidence="3">The sequence shown here is derived from an EMBL/GenBank/DDBJ whole genome shotgun (WGS) entry which is preliminary data.</text>
</comment>
<evidence type="ECO:0000256" key="1">
    <source>
        <dbReference type="SAM" id="MobiDB-lite"/>
    </source>
</evidence>
<dbReference type="AlphaFoldDB" id="A0A1X0NKM6"/>
<feature type="compositionally biased region" description="Low complexity" evidence="1">
    <location>
        <begin position="69"/>
        <end position="83"/>
    </location>
</feature>
<accession>A0A1X0NKM6</accession>
<feature type="transmembrane region" description="Helical" evidence="2">
    <location>
        <begin position="12"/>
        <end position="36"/>
    </location>
</feature>
<keyword evidence="2" id="KW-0472">Membrane</keyword>
<keyword evidence="4" id="KW-1185">Reference proteome</keyword>
<keyword evidence="2" id="KW-1133">Transmembrane helix</keyword>
<dbReference type="VEuPathDB" id="TriTrypDB:TM35_000421180"/>
<name>A0A1X0NKM6_9TRYP</name>